<proteinExistence type="inferred from homology"/>
<dbReference type="Proteomes" id="UP000250790">
    <property type="component" value="Unassembled WGS sequence"/>
</dbReference>
<dbReference type="Pfam" id="PF14559">
    <property type="entry name" value="TPR_19"/>
    <property type="match status" value="2"/>
</dbReference>
<dbReference type="SUPFAM" id="SSF53756">
    <property type="entry name" value="UDP-Glycosyltransferase/glycogen phosphorylase"/>
    <property type="match status" value="1"/>
</dbReference>
<dbReference type="Pfam" id="PF13424">
    <property type="entry name" value="TPR_12"/>
    <property type="match status" value="1"/>
</dbReference>
<dbReference type="PANTHER" id="PTHR44835:SF1">
    <property type="entry name" value="PROTEIN O-GLCNAC TRANSFERASE"/>
    <property type="match status" value="1"/>
</dbReference>
<dbReference type="EC" id="2.4.1.255" evidence="3"/>
<comment type="pathway">
    <text evidence="1">Protein modification; protein glycosylation.</text>
</comment>
<keyword evidence="5" id="KW-0808">Transferase</keyword>
<dbReference type="GO" id="GO:0097363">
    <property type="term" value="F:protein O-acetylglucosaminyltransferase activity"/>
    <property type="evidence" value="ECO:0007669"/>
    <property type="project" value="UniProtKB-EC"/>
</dbReference>
<evidence type="ECO:0000256" key="1">
    <source>
        <dbReference type="ARBA" id="ARBA00004922"/>
    </source>
</evidence>
<dbReference type="OrthoDB" id="101857at2"/>
<keyword evidence="6" id="KW-0677">Repeat</keyword>
<evidence type="ECO:0000256" key="5">
    <source>
        <dbReference type="ARBA" id="ARBA00022679"/>
    </source>
</evidence>
<dbReference type="Gene3D" id="3.40.50.11380">
    <property type="match status" value="1"/>
</dbReference>
<feature type="domain" description="O-GlcNAc transferase C-terminal" evidence="8">
    <location>
        <begin position="366"/>
        <end position="525"/>
    </location>
</feature>
<protein>
    <recommendedName>
        <fullName evidence="3">protein O-GlcNAc transferase</fullName>
        <ecNumber evidence="3">2.4.1.255</ecNumber>
    </recommendedName>
</protein>
<keyword evidence="7" id="KW-0802">TPR repeat</keyword>
<dbReference type="RefSeq" id="WP_108311363.1">
    <property type="nucleotide sequence ID" value="NZ_NESN01000001.1"/>
</dbReference>
<evidence type="ECO:0000259" key="8">
    <source>
        <dbReference type="Pfam" id="PF13844"/>
    </source>
</evidence>
<dbReference type="InterPro" id="IPR011990">
    <property type="entry name" value="TPR-like_helical_dom_sf"/>
</dbReference>
<sequence>MSDSKISSFEVGKKALQSGDLAAAEAALAQAVQQSPDSAEMALLWAQCAVRQGEVRTARERFAALLRKHPTHFRGWLEAGHMSRQLGRQAEVMHFYRMATQVAPLHWEGWLTLAGALEAAGQWDEAAGCYHRALPLARQAPDGEAVPVSQVHALMAKSRLERGDAARALESLRQALGLMRVEKPEPDVNVTAALQIDLGDVLMRLGLTEAAHRAFERASAADSEEVLTRLAMQSFHHNLWGEAQAVLKRNVALHPGSALALWNLAHSYVESWQMDEALQTLAQAEAIAPQPGAKSMRASVAGRLGDADQALALYRELAEEEGPESAMRSSAAMSALYSDSLNAKQVADLHRSLFAGWGQGARPAAEFANAREPGKRIKLGLLSADFHHQHPVNLFMQPVLARLDKAQFEVTLYNVGVAHDDQTQQAQRRVDHWVQATTWTPVQLARRMRDDGIDVMMDLAGHTSHNRLVMLSLRVAPVQVSFLGYPGSTGVPNIDWLLADPVVVPPAHDALCSERVYRLPNTVFCYAPEADYPYPVYGEAQSQRPLTFGSFNNVPKLTPHTIALWAKVLARAPGSRLLLKAPSFRDESAIRIFRERFEKLGVEASRIEFRGPVGLADMMAEYADVDIALDPVPYNGGTTTLQALWMGVPVVVKEGQNFVSRMGASFMRAAGLPEWVAGSDEAYVDIAARMAADRQALLQLKAGLRARLQAAPAWDIDRYTRDMESALRAMWTDHCQP</sequence>
<dbReference type="InterPro" id="IPR019734">
    <property type="entry name" value="TPR_rpt"/>
</dbReference>
<evidence type="ECO:0000256" key="4">
    <source>
        <dbReference type="ARBA" id="ARBA00022676"/>
    </source>
</evidence>
<gene>
    <name evidence="9" type="ORF">B9Z37_01960</name>
</gene>
<keyword evidence="4" id="KW-0328">Glycosyltransferase</keyword>
<dbReference type="Gene3D" id="1.25.40.10">
    <property type="entry name" value="Tetratricopeptide repeat domain"/>
    <property type="match status" value="1"/>
</dbReference>
<evidence type="ECO:0000313" key="9">
    <source>
        <dbReference type="EMBL" id="PUE55360.1"/>
    </source>
</evidence>
<dbReference type="SMART" id="SM00028">
    <property type="entry name" value="TPR"/>
    <property type="match status" value="6"/>
</dbReference>
<dbReference type="Pfam" id="PF13844">
    <property type="entry name" value="Glyco_transf_41"/>
    <property type="match status" value="2"/>
</dbReference>
<evidence type="ECO:0000313" key="10">
    <source>
        <dbReference type="Proteomes" id="UP000250790"/>
    </source>
</evidence>
<name>A0A315EBL5_9BURK</name>
<organism evidence="9 10">
    <name type="scientific">Limnohabitans parvus II-B4</name>
    <dbReference type="NCBI Taxonomy" id="1293052"/>
    <lineage>
        <taxon>Bacteria</taxon>
        <taxon>Pseudomonadati</taxon>
        <taxon>Pseudomonadota</taxon>
        <taxon>Betaproteobacteria</taxon>
        <taxon>Burkholderiales</taxon>
        <taxon>Comamonadaceae</taxon>
        <taxon>Limnohabitans</taxon>
    </lineage>
</organism>
<comment type="similarity">
    <text evidence="2">Belongs to the glycosyltransferase 41 family. O-GlcNAc transferase subfamily.</text>
</comment>
<evidence type="ECO:0000256" key="6">
    <source>
        <dbReference type="ARBA" id="ARBA00022737"/>
    </source>
</evidence>
<dbReference type="InterPro" id="IPR029489">
    <property type="entry name" value="OGT/SEC/SPY_C"/>
</dbReference>
<dbReference type="Gene3D" id="3.40.50.2000">
    <property type="entry name" value="Glycogen Phosphorylase B"/>
    <property type="match status" value="1"/>
</dbReference>
<accession>A0A315EBL5</accession>
<reference evidence="9 10" key="1">
    <citation type="submission" date="2017-04" db="EMBL/GenBank/DDBJ databases">
        <title>Unexpected and diverse lifestyles within the genus Limnohabitans.</title>
        <authorList>
            <person name="Kasalicky V."/>
            <person name="Mehrshad M."/>
            <person name="Andrei S.-A."/>
            <person name="Salcher M."/>
            <person name="Kratochvilova H."/>
            <person name="Simek K."/>
            <person name="Ghai R."/>
        </authorList>
    </citation>
    <scope>NUCLEOTIDE SEQUENCE [LARGE SCALE GENOMIC DNA]</scope>
    <source>
        <strain evidence="9 10">II-B4</strain>
    </source>
</reference>
<dbReference type="EMBL" id="NESN01000001">
    <property type="protein sequence ID" value="PUE55360.1"/>
    <property type="molecule type" value="Genomic_DNA"/>
</dbReference>
<evidence type="ECO:0000256" key="7">
    <source>
        <dbReference type="ARBA" id="ARBA00022803"/>
    </source>
</evidence>
<dbReference type="SUPFAM" id="SSF48452">
    <property type="entry name" value="TPR-like"/>
    <property type="match status" value="1"/>
</dbReference>
<comment type="caution">
    <text evidence="9">The sequence shown here is derived from an EMBL/GenBank/DDBJ whole genome shotgun (WGS) entry which is preliminary data.</text>
</comment>
<dbReference type="AlphaFoldDB" id="A0A315EBL5"/>
<evidence type="ECO:0000256" key="3">
    <source>
        <dbReference type="ARBA" id="ARBA00011970"/>
    </source>
</evidence>
<dbReference type="InterPro" id="IPR051939">
    <property type="entry name" value="Glycosyltr_41/O-GlcNAc_trsf"/>
</dbReference>
<keyword evidence="10" id="KW-1185">Reference proteome</keyword>
<dbReference type="PANTHER" id="PTHR44835">
    <property type="entry name" value="UDP-N-ACETYLGLUCOSAMINE--PEPTIDE N-ACETYLGLUCOSAMINYLTRANSFERASE SPINDLY-RELATED"/>
    <property type="match status" value="1"/>
</dbReference>
<feature type="domain" description="O-GlcNAc transferase C-terminal" evidence="8">
    <location>
        <begin position="546"/>
        <end position="723"/>
    </location>
</feature>
<evidence type="ECO:0000256" key="2">
    <source>
        <dbReference type="ARBA" id="ARBA00005386"/>
    </source>
</evidence>